<dbReference type="Proteomes" id="UP001454036">
    <property type="component" value="Unassembled WGS sequence"/>
</dbReference>
<feature type="compositionally biased region" description="Pro residues" evidence="2">
    <location>
        <begin position="45"/>
        <end position="54"/>
    </location>
</feature>
<dbReference type="Pfam" id="PF00188">
    <property type="entry name" value="CAP"/>
    <property type="match status" value="1"/>
</dbReference>
<comment type="caution">
    <text evidence="5">The sequence shown here is derived from an EMBL/GenBank/DDBJ whole genome shotgun (WGS) entry which is preliminary data.</text>
</comment>
<evidence type="ECO:0000256" key="2">
    <source>
        <dbReference type="SAM" id="MobiDB-lite"/>
    </source>
</evidence>
<feature type="domain" description="SCP" evidence="4">
    <location>
        <begin position="75"/>
        <end position="208"/>
    </location>
</feature>
<evidence type="ECO:0000313" key="5">
    <source>
        <dbReference type="EMBL" id="GAA0181076.1"/>
    </source>
</evidence>
<dbReference type="PROSITE" id="PS01010">
    <property type="entry name" value="CRISP_2"/>
    <property type="match status" value="1"/>
</dbReference>
<feature type="chain" id="PRO_5043932310" evidence="3">
    <location>
        <begin position="27"/>
        <end position="216"/>
    </location>
</feature>
<dbReference type="InterPro" id="IPR035940">
    <property type="entry name" value="CAP_sf"/>
</dbReference>
<organism evidence="5 6">
    <name type="scientific">Lithospermum erythrorhizon</name>
    <name type="common">Purple gromwell</name>
    <name type="synonym">Lithospermum officinale var. erythrorhizon</name>
    <dbReference type="NCBI Taxonomy" id="34254"/>
    <lineage>
        <taxon>Eukaryota</taxon>
        <taxon>Viridiplantae</taxon>
        <taxon>Streptophyta</taxon>
        <taxon>Embryophyta</taxon>
        <taxon>Tracheophyta</taxon>
        <taxon>Spermatophyta</taxon>
        <taxon>Magnoliopsida</taxon>
        <taxon>eudicotyledons</taxon>
        <taxon>Gunneridae</taxon>
        <taxon>Pentapetalae</taxon>
        <taxon>asterids</taxon>
        <taxon>lamiids</taxon>
        <taxon>Boraginales</taxon>
        <taxon>Boraginaceae</taxon>
        <taxon>Boraginoideae</taxon>
        <taxon>Lithospermeae</taxon>
        <taxon>Lithospermum</taxon>
    </lineage>
</organism>
<sequence length="216" mass="25000">MPSPVCKPPPILLFILLLFLSAAVESVEQNNALHPRRSPFRPRRTPYPFPPQRPPHNHPKRPPPNNKNINNAAELEKREFLAAHNKIRLFYKEPPLTWDHTLALYAKNYFRTQRYNDCQMIHSTGPHGENLFWGSGKHWKPSDAVGFWAEEVKYYNSKANTCMNGKMCGHYTQIVWRDSLRLGCFRGYCKNGSTYIICSYDPPGNFVGEKPFDSHV</sequence>
<dbReference type="InterPro" id="IPR014044">
    <property type="entry name" value="CAP_dom"/>
</dbReference>
<dbReference type="SMART" id="SM00198">
    <property type="entry name" value="SCP"/>
    <property type="match status" value="1"/>
</dbReference>
<dbReference type="GO" id="GO:0005576">
    <property type="term" value="C:extracellular region"/>
    <property type="evidence" value="ECO:0007669"/>
    <property type="project" value="InterPro"/>
</dbReference>
<keyword evidence="6" id="KW-1185">Reference proteome</keyword>
<dbReference type="CDD" id="cd05381">
    <property type="entry name" value="CAP_PR-1"/>
    <property type="match status" value="1"/>
</dbReference>
<dbReference type="InterPro" id="IPR018244">
    <property type="entry name" value="Allrgn_V5/Tpx1_CS"/>
</dbReference>
<dbReference type="AlphaFoldDB" id="A0AAV3RSQ5"/>
<dbReference type="PRINTS" id="PR00837">
    <property type="entry name" value="V5TPXLIKE"/>
</dbReference>
<evidence type="ECO:0000256" key="1">
    <source>
        <dbReference type="ARBA" id="ARBA00023265"/>
    </source>
</evidence>
<accession>A0AAV3RSQ5</accession>
<dbReference type="EMBL" id="BAABME010010692">
    <property type="protein sequence ID" value="GAA0181076.1"/>
    <property type="molecule type" value="Genomic_DNA"/>
</dbReference>
<gene>
    <name evidence="5" type="ORF">LIER_30196</name>
</gene>
<name>A0AAV3RSQ5_LITER</name>
<protein>
    <submittedName>
        <fullName evidence="5">Defense/immunity protein</fullName>
    </submittedName>
</protein>
<evidence type="ECO:0000259" key="4">
    <source>
        <dbReference type="SMART" id="SM00198"/>
    </source>
</evidence>
<proteinExistence type="predicted"/>
<evidence type="ECO:0000256" key="3">
    <source>
        <dbReference type="SAM" id="SignalP"/>
    </source>
</evidence>
<dbReference type="Gene3D" id="3.40.33.10">
    <property type="entry name" value="CAP"/>
    <property type="match status" value="1"/>
</dbReference>
<dbReference type="PROSITE" id="PS01009">
    <property type="entry name" value="CRISP_1"/>
    <property type="match status" value="1"/>
</dbReference>
<dbReference type="FunFam" id="3.40.33.10:FF:000004">
    <property type="entry name" value="CAP, cysteine-rich secretory protein, antigen 5"/>
    <property type="match status" value="1"/>
</dbReference>
<feature type="compositionally biased region" description="Basic residues" evidence="2">
    <location>
        <begin position="34"/>
        <end position="44"/>
    </location>
</feature>
<reference evidence="5 6" key="1">
    <citation type="submission" date="2024-01" db="EMBL/GenBank/DDBJ databases">
        <title>The complete chloroplast genome sequence of Lithospermum erythrorhizon: insights into the phylogenetic relationship among Boraginaceae species and the maternal lineages of purple gromwells.</title>
        <authorList>
            <person name="Okada T."/>
            <person name="Watanabe K."/>
        </authorList>
    </citation>
    <scope>NUCLEOTIDE SEQUENCE [LARGE SCALE GENOMIC DNA]</scope>
</reference>
<dbReference type="PANTHER" id="PTHR10334">
    <property type="entry name" value="CYSTEINE-RICH SECRETORY PROTEIN-RELATED"/>
    <property type="match status" value="1"/>
</dbReference>
<evidence type="ECO:0000313" key="6">
    <source>
        <dbReference type="Proteomes" id="UP001454036"/>
    </source>
</evidence>
<keyword evidence="3" id="KW-0732">Signal</keyword>
<feature type="region of interest" description="Disordered" evidence="2">
    <location>
        <begin position="30"/>
        <end position="69"/>
    </location>
</feature>
<feature type="signal peptide" evidence="3">
    <location>
        <begin position="1"/>
        <end position="26"/>
    </location>
</feature>
<keyword evidence="1" id="KW-0568">Pathogenesis-related protein</keyword>
<dbReference type="InterPro" id="IPR001283">
    <property type="entry name" value="CRISP-related"/>
</dbReference>
<dbReference type="SUPFAM" id="SSF55797">
    <property type="entry name" value="PR-1-like"/>
    <property type="match status" value="1"/>
</dbReference>
<keyword evidence="1" id="KW-0611">Plant defense</keyword>